<evidence type="ECO:0000313" key="2">
    <source>
        <dbReference type="EMBL" id="KAH0879567.1"/>
    </source>
</evidence>
<evidence type="ECO:0000256" key="1">
    <source>
        <dbReference type="SAM" id="MobiDB-lite"/>
    </source>
</evidence>
<feature type="compositionally biased region" description="Basic and acidic residues" evidence="1">
    <location>
        <begin position="337"/>
        <end position="357"/>
    </location>
</feature>
<feature type="compositionally biased region" description="Basic and acidic residues" evidence="1">
    <location>
        <begin position="391"/>
        <end position="404"/>
    </location>
</feature>
<feature type="compositionally biased region" description="Basic and acidic residues" evidence="1">
    <location>
        <begin position="200"/>
        <end position="243"/>
    </location>
</feature>
<comment type="caution">
    <text evidence="2">The sequence shown here is derived from an EMBL/GenBank/DDBJ whole genome shotgun (WGS) entry which is preliminary data.</text>
</comment>
<feature type="compositionally biased region" description="Acidic residues" evidence="1">
    <location>
        <begin position="278"/>
        <end position="294"/>
    </location>
</feature>
<proteinExistence type="predicted"/>
<feature type="compositionally biased region" description="Basic and acidic residues" evidence="1">
    <location>
        <begin position="319"/>
        <end position="330"/>
    </location>
</feature>
<feature type="region of interest" description="Disordered" evidence="1">
    <location>
        <begin position="200"/>
        <end position="404"/>
    </location>
</feature>
<name>A0ABQ7ZH64_BRANA</name>
<feature type="compositionally biased region" description="Basic and acidic residues" evidence="1">
    <location>
        <begin position="373"/>
        <end position="383"/>
    </location>
</feature>
<sequence length="404" mass="46727">MKGQKRKRPSTRGGVSTRARKTVSDENEPEKTEEVVHQESTPMRETSVVSLSLDSESEDICCIIKVCWFQQQVRKLCWLVSLMRSKSITPKKIWWKELYLTDVDAHVFTKKKDKAKVKSVEESSSIQSLKGLEDRIVKAMGEGFDRLTAMVEAKLEVMDSRLSFIEKNQRIPKRKDRKIERTVASIESKGKRRVVWDAGRDYGKDDGRDYGKEVGEKGKENSETGEKVENSETGAKVENREDDEKLEEDVEEEEQEAEEVKENSENNEEEKENSENYEKEDDEEMENSEYDEQEAERRRVEADAAWRIILSESDNDEDVEKKKKENKEKDSENDDEEQKKEAENAEKLEKEAEKESEGTFTPLRGRITPSAVEAEKAVETEEKNNEEEAMVTEKEAIETEKEAE</sequence>
<feature type="compositionally biased region" description="Basic and acidic residues" evidence="1">
    <location>
        <begin position="295"/>
        <end position="304"/>
    </location>
</feature>
<feature type="compositionally biased region" description="Basic residues" evidence="1">
    <location>
        <begin position="1"/>
        <end position="10"/>
    </location>
</feature>
<dbReference type="Proteomes" id="UP000824890">
    <property type="component" value="Unassembled WGS sequence"/>
</dbReference>
<accession>A0ABQ7ZH64</accession>
<protein>
    <submittedName>
        <fullName evidence="2">Uncharacterized protein</fullName>
    </submittedName>
</protein>
<gene>
    <name evidence="2" type="ORF">HID58_066961</name>
</gene>
<reference evidence="2 3" key="1">
    <citation type="submission" date="2021-05" db="EMBL/GenBank/DDBJ databases">
        <title>Genome Assembly of Synthetic Allotetraploid Brassica napus Reveals Homoeologous Exchanges between Subgenomes.</title>
        <authorList>
            <person name="Davis J.T."/>
        </authorList>
    </citation>
    <scope>NUCLEOTIDE SEQUENCE [LARGE SCALE GENOMIC DNA]</scope>
    <source>
        <strain evidence="3">cv. Da-Ae</strain>
        <tissue evidence="2">Seedling</tissue>
    </source>
</reference>
<evidence type="ECO:0000313" key="3">
    <source>
        <dbReference type="Proteomes" id="UP000824890"/>
    </source>
</evidence>
<dbReference type="EMBL" id="JAGKQM010000015">
    <property type="protein sequence ID" value="KAH0879567.1"/>
    <property type="molecule type" value="Genomic_DNA"/>
</dbReference>
<keyword evidence="3" id="KW-1185">Reference proteome</keyword>
<feature type="region of interest" description="Disordered" evidence="1">
    <location>
        <begin position="1"/>
        <end position="41"/>
    </location>
</feature>
<organism evidence="2 3">
    <name type="scientific">Brassica napus</name>
    <name type="common">Rape</name>
    <dbReference type="NCBI Taxonomy" id="3708"/>
    <lineage>
        <taxon>Eukaryota</taxon>
        <taxon>Viridiplantae</taxon>
        <taxon>Streptophyta</taxon>
        <taxon>Embryophyta</taxon>
        <taxon>Tracheophyta</taxon>
        <taxon>Spermatophyta</taxon>
        <taxon>Magnoliopsida</taxon>
        <taxon>eudicotyledons</taxon>
        <taxon>Gunneridae</taxon>
        <taxon>Pentapetalae</taxon>
        <taxon>rosids</taxon>
        <taxon>malvids</taxon>
        <taxon>Brassicales</taxon>
        <taxon>Brassicaceae</taxon>
        <taxon>Brassiceae</taxon>
        <taxon>Brassica</taxon>
    </lineage>
</organism>
<feature type="compositionally biased region" description="Acidic residues" evidence="1">
    <location>
        <begin position="244"/>
        <end position="257"/>
    </location>
</feature>